<evidence type="ECO:0000313" key="2">
    <source>
        <dbReference type="Proteomes" id="UP000215914"/>
    </source>
</evidence>
<dbReference type="Proteomes" id="UP000215914">
    <property type="component" value="Unassembled WGS sequence"/>
</dbReference>
<dbReference type="AlphaFoldDB" id="A0A9K3HE79"/>
<evidence type="ECO:0000313" key="1">
    <source>
        <dbReference type="EMBL" id="KAF5776021.1"/>
    </source>
</evidence>
<organism evidence="1 2">
    <name type="scientific">Helianthus annuus</name>
    <name type="common">Common sunflower</name>
    <dbReference type="NCBI Taxonomy" id="4232"/>
    <lineage>
        <taxon>Eukaryota</taxon>
        <taxon>Viridiplantae</taxon>
        <taxon>Streptophyta</taxon>
        <taxon>Embryophyta</taxon>
        <taxon>Tracheophyta</taxon>
        <taxon>Spermatophyta</taxon>
        <taxon>Magnoliopsida</taxon>
        <taxon>eudicotyledons</taxon>
        <taxon>Gunneridae</taxon>
        <taxon>Pentapetalae</taxon>
        <taxon>asterids</taxon>
        <taxon>campanulids</taxon>
        <taxon>Asterales</taxon>
        <taxon>Asteraceae</taxon>
        <taxon>Asteroideae</taxon>
        <taxon>Heliantheae alliance</taxon>
        <taxon>Heliantheae</taxon>
        <taxon>Helianthus</taxon>
    </lineage>
</organism>
<accession>A0A9K3HE79</accession>
<reference evidence="1" key="1">
    <citation type="journal article" date="2017" name="Nature">
        <title>The sunflower genome provides insights into oil metabolism, flowering and Asterid evolution.</title>
        <authorList>
            <person name="Badouin H."/>
            <person name="Gouzy J."/>
            <person name="Grassa C.J."/>
            <person name="Murat F."/>
            <person name="Staton S.E."/>
            <person name="Cottret L."/>
            <person name="Lelandais-Briere C."/>
            <person name="Owens G.L."/>
            <person name="Carrere S."/>
            <person name="Mayjonade B."/>
            <person name="Legrand L."/>
            <person name="Gill N."/>
            <person name="Kane N.C."/>
            <person name="Bowers J.E."/>
            <person name="Hubner S."/>
            <person name="Bellec A."/>
            <person name="Berard A."/>
            <person name="Berges H."/>
            <person name="Blanchet N."/>
            <person name="Boniface M.C."/>
            <person name="Brunel D."/>
            <person name="Catrice O."/>
            <person name="Chaidir N."/>
            <person name="Claudel C."/>
            <person name="Donnadieu C."/>
            <person name="Faraut T."/>
            <person name="Fievet G."/>
            <person name="Helmstetter N."/>
            <person name="King M."/>
            <person name="Knapp S.J."/>
            <person name="Lai Z."/>
            <person name="Le Paslier M.C."/>
            <person name="Lippi Y."/>
            <person name="Lorenzon L."/>
            <person name="Mandel J.R."/>
            <person name="Marage G."/>
            <person name="Marchand G."/>
            <person name="Marquand E."/>
            <person name="Bret-Mestries E."/>
            <person name="Morien E."/>
            <person name="Nambeesan S."/>
            <person name="Nguyen T."/>
            <person name="Pegot-Espagnet P."/>
            <person name="Pouilly N."/>
            <person name="Raftis F."/>
            <person name="Sallet E."/>
            <person name="Schiex T."/>
            <person name="Thomas J."/>
            <person name="Vandecasteele C."/>
            <person name="Vares D."/>
            <person name="Vear F."/>
            <person name="Vautrin S."/>
            <person name="Crespi M."/>
            <person name="Mangin B."/>
            <person name="Burke J.M."/>
            <person name="Salse J."/>
            <person name="Munos S."/>
            <person name="Vincourt P."/>
            <person name="Rieseberg L.H."/>
            <person name="Langlade N.B."/>
        </authorList>
    </citation>
    <scope>NUCLEOTIDE SEQUENCE</scope>
    <source>
        <tissue evidence="1">Leaves</tissue>
    </source>
</reference>
<dbReference type="Gramene" id="mRNA:HanXRQr2_Chr13g0618651">
    <property type="protein sequence ID" value="mRNA:HanXRQr2_Chr13g0618651"/>
    <property type="gene ID" value="HanXRQr2_Chr13g0618651"/>
</dbReference>
<proteinExistence type="predicted"/>
<comment type="caution">
    <text evidence="1">The sequence shown here is derived from an EMBL/GenBank/DDBJ whole genome shotgun (WGS) entry which is preliminary data.</text>
</comment>
<dbReference type="EMBL" id="MNCJ02000328">
    <property type="protein sequence ID" value="KAF5776021.1"/>
    <property type="molecule type" value="Genomic_DNA"/>
</dbReference>
<keyword evidence="2" id="KW-1185">Reference proteome</keyword>
<sequence length="68" mass="7944">MQRRNLFVYCHILAFGKEKLCFWLFGLDMRRTYEPGTSIPVLTSSQRLWSLGGYKSDPTGYQGTFLFN</sequence>
<name>A0A9K3HE79_HELAN</name>
<gene>
    <name evidence="1" type="ORF">HanXRQr2_Chr13g0618651</name>
</gene>
<reference evidence="1" key="2">
    <citation type="submission" date="2020-06" db="EMBL/GenBank/DDBJ databases">
        <title>Helianthus annuus Genome sequencing and assembly Release 2.</title>
        <authorList>
            <person name="Gouzy J."/>
            <person name="Langlade N."/>
            <person name="Munos S."/>
        </authorList>
    </citation>
    <scope>NUCLEOTIDE SEQUENCE</scope>
    <source>
        <tissue evidence="1">Leaves</tissue>
    </source>
</reference>
<protein>
    <submittedName>
        <fullName evidence="1">Uncharacterized protein</fullName>
    </submittedName>
</protein>